<feature type="chain" id="PRO_5012813245" evidence="5">
    <location>
        <begin position="25"/>
        <end position="501"/>
    </location>
</feature>
<evidence type="ECO:0000256" key="1">
    <source>
        <dbReference type="ARBA" id="ARBA00008779"/>
    </source>
</evidence>
<sequence>MQKLSILFVLFSSLLLMSCENEPAAENDPPNIIYILADDLGYGDISALNENSKLQTPHIDAMATNGMAFTDAHSNSAVCTPTRYGILTGRYAWRSSLKNGVSWSWSEPLIQPERPTVASYLQARDYQTACIGKWHLGLGWAKDTSGMADITQPIKGGPVHLGFDYFYGITASLDIPPYVYIENDRITATSIDTVEAETGKRFWRRGPVGNDFKHEEVLPKLTEKAVEYISGHAQDDQPFFLYFPLPAPHTPILPTSAFQGKSKTNAYGDFVLMVDDVVGQVRRALEANGIAENTLVIFTSDNGCSPMADFEELATFDHNPSYVFRGHKADIFEGGHRVPFLVQWPRTIPQGSVSDETVCLTDLMATAAAILQDSLSAGEGEDSYNLLPLLEGQTLSAPVREATVHHSINGSFSIRQGKWKLAFCPGSGGWSAPRPQEAEKMELPPVQLFDMESDLAEANNLSEQHPEIVSRLTALMERYIAEGRSTPGAAQKNDTETLLYR</sequence>
<comment type="similarity">
    <text evidence="1">Belongs to the sulfatase family.</text>
</comment>
<dbReference type="SUPFAM" id="SSF53649">
    <property type="entry name" value="Alkaline phosphatase-like"/>
    <property type="match status" value="1"/>
</dbReference>
<gene>
    <name evidence="7" type="ORF">CRP01_31040</name>
</gene>
<dbReference type="AlphaFoldDB" id="A0A2D0N276"/>
<dbReference type="Proteomes" id="UP000223913">
    <property type="component" value="Unassembled WGS sequence"/>
</dbReference>
<evidence type="ECO:0000256" key="2">
    <source>
        <dbReference type="ARBA" id="ARBA00022723"/>
    </source>
</evidence>
<organism evidence="7 8">
    <name type="scientific">Flavilitoribacter nigricans (strain ATCC 23147 / DSM 23189 / NBRC 102662 / NCIMB 1420 / SS-2)</name>
    <name type="common">Lewinella nigricans</name>
    <dbReference type="NCBI Taxonomy" id="1122177"/>
    <lineage>
        <taxon>Bacteria</taxon>
        <taxon>Pseudomonadati</taxon>
        <taxon>Bacteroidota</taxon>
        <taxon>Saprospiria</taxon>
        <taxon>Saprospirales</taxon>
        <taxon>Lewinellaceae</taxon>
        <taxon>Flavilitoribacter</taxon>
    </lineage>
</organism>
<dbReference type="PANTHER" id="PTHR42693:SF53">
    <property type="entry name" value="ENDO-4-O-SULFATASE"/>
    <property type="match status" value="1"/>
</dbReference>
<dbReference type="InterPro" id="IPR024607">
    <property type="entry name" value="Sulfatase_CS"/>
</dbReference>
<keyword evidence="8" id="KW-1185">Reference proteome</keyword>
<dbReference type="InterPro" id="IPR017850">
    <property type="entry name" value="Alkaline_phosphatase_core_sf"/>
</dbReference>
<evidence type="ECO:0000256" key="4">
    <source>
        <dbReference type="ARBA" id="ARBA00022837"/>
    </source>
</evidence>
<comment type="caution">
    <text evidence="7">The sequence shown here is derived from an EMBL/GenBank/DDBJ whole genome shotgun (WGS) entry which is preliminary data.</text>
</comment>
<dbReference type="CDD" id="cd16143">
    <property type="entry name" value="ARS_like"/>
    <property type="match status" value="1"/>
</dbReference>
<reference evidence="7 8" key="1">
    <citation type="submission" date="2017-10" db="EMBL/GenBank/DDBJ databases">
        <title>The draft genome sequence of Lewinella nigricans NBRC 102662.</title>
        <authorList>
            <person name="Wang K."/>
        </authorList>
    </citation>
    <scope>NUCLEOTIDE SEQUENCE [LARGE SCALE GENOMIC DNA]</scope>
    <source>
        <strain evidence="7 8">NBRC 102662</strain>
    </source>
</reference>
<dbReference type="Gene3D" id="3.40.720.10">
    <property type="entry name" value="Alkaline Phosphatase, subunit A"/>
    <property type="match status" value="1"/>
</dbReference>
<dbReference type="InterPro" id="IPR000917">
    <property type="entry name" value="Sulfatase_N"/>
</dbReference>
<evidence type="ECO:0000313" key="8">
    <source>
        <dbReference type="Proteomes" id="UP000223913"/>
    </source>
</evidence>
<protein>
    <submittedName>
        <fullName evidence="7">Arylsulfatase</fullName>
    </submittedName>
</protein>
<dbReference type="PANTHER" id="PTHR42693">
    <property type="entry name" value="ARYLSULFATASE FAMILY MEMBER"/>
    <property type="match status" value="1"/>
</dbReference>
<keyword evidence="4" id="KW-0106">Calcium</keyword>
<evidence type="ECO:0000256" key="5">
    <source>
        <dbReference type="SAM" id="SignalP"/>
    </source>
</evidence>
<keyword evidence="2" id="KW-0479">Metal-binding</keyword>
<feature type="signal peptide" evidence="5">
    <location>
        <begin position="1"/>
        <end position="24"/>
    </location>
</feature>
<keyword evidence="5" id="KW-0732">Signal</keyword>
<keyword evidence="3" id="KW-0378">Hydrolase</keyword>
<dbReference type="PROSITE" id="PS00523">
    <property type="entry name" value="SULFATASE_1"/>
    <property type="match status" value="1"/>
</dbReference>
<evidence type="ECO:0000313" key="7">
    <source>
        <dbReference type="EMBL" id="PHN02631.1"/>
    </source>
</evidence>
<dbReference type="GO" id="GO:0004065">
    <property type="term" value="F:arylsulfatase activity"/>
    <property type="evidence" value="ECO:0007669"/>
    <property type="project" value="TreeGrafter"/>
</dbReference>
<dbReference type="GO" id="GO:0046872">
    <property type="term" value="F:metal ion binding"/>
    <property type="evidence" value="ECO:0007669"/>
    <property type="project" value="UniProtKB-KW"/>
</dbReference>
<accession>A0A2D0N276</accession>
<dbReference type="OrthoDB" id="9765065at2"/>
<dbReference type="PROSITE" id="PS51257">
    <property type="entry name" value="PROKAR_LIPOPROTEIN"/>
    <property type="match status" value="1"/>
</dbReference>
<dbReference type="Gene3D" id="3.30.1120.10">
    <property type="match status" value="1"/>
</dbReference>
<evidence type="ECO:0000259" key="6">
    <source>
        <dbReference type="Pfam" id="PF00884"/>
    </source>
</evidence>
<dbReference type="Pfam" id="PF00884">
    <property type="entry name" value="Sulfatase"/>
    <property type="match status" value="1"/>
</dbReference>
<evidence type="ECO:0000256" key="3">
    <source>
        <dbReference type="ARBA" id="ARBA00022801"/>
    </source>
</evidence>
<name>A0A2D0N276_FLAN2</name>
<dbReference type="InterPro" id="IPR050738">
    <property type="entry name" value="Sulfatase"/>
</dbReference>
<proteinExistence type="inferred from homology"/>
<dbReference type="EMBL" id="PDUD01000038">
    <property type="protein sequence ID" value="PHN02631.1"/>
    <property type="molecule type" value="Genomic_DNA"/>
</dbReference>
<feature type="domain" description="Sulfatase N-terminal" evidence="6">
    <location>
        <begin position="30"/>
        <end position="370"/>
    </location>
</feature>